<reference evidence="1 2" key="1">
    <citation type="journal article" date="2019" name="G3 (Bethesda)">
        <title>Sequencing of a Wild Apple (Malus baccata) Genome Unravels the Differences Between Cultivated and Wild Apple Species Regarding Disease Resistance and Cold Tolerance.</title>
        <authorList>
            <person name="Chen X."/>
        </authorList>
    </citation>
    <scope>NUCLEOTIDE SEQUENCE [LARGE SCALE GENOMIC DNA]</scope>
    <source>
        <strain evidence="2">cv. Shandingzi</strain>
        <tissue evidence="1">Leaves</tissue>
    </source>
</reference>
<protein>
    <submittedName>
        <fullName evidence="1">Uncharacterized protein</fullName>
    </submittedName>
</protein>
<dbReference type="AlphaFoldDB" id="A0A540KHS9"/>
<dbReference type="Proteomes" id="UP000315295">
    <property type="component" value="Unassembled WGS sequence"/>
</dbReference>
<comment type="caution">
    <text evidence="1">The sequence shown here is derived from an EMBL/GenBank/DDBJ whole genome shotgun (WGS) entry which is preliminary data.</text>
</comment>
<name>A0A540KHS9_MALBA</name>
<proteinExistence type="predicted"/>
<evidence type="ECO:0000313" key="1">
    <source>
        <dbReference type="EMBL" id="TQD73754.1"/>
    </source>
</evidence>
<accession>A0A540KHS9</accession>
<sequence>MADVALRQIHLGLSGWQIPTGLALRPPLSLELPTLECVTQALGPCLVHCPSSKLLRWSCSNITRLHI</sequence>
<gene>
    <name evidence="1" type="ORF">C1H46_040718</name>
</gene>
<organism evidence="1 2">
    <name type="scientific">Malus baccata</name>
    <name type="common">Siberian crab apple</name>
    <name type="synonym">Pyrus baccata</name>
    <dbReference type="NCBI Taxonomy" id="106549"/>
    <lineage>
        <taxon>Eukaryota</taxon>
        <taxon>Viridiplantae</taxon>
        <taxon>Streptophyta</taxon>
        <taxon>Embryophyta</taxon>
        <taxon>Tracheophyta</taxon>
        <taxon>Spermatophyta</taxon>
        <taxon>Magnoliopsida</taxon>
        <taxon>eudicotyledons</taxon>
        <taxon>Gunneridae</taxon>
        <taxon>Pentapetalae</taxon>
        <taxon>rosids</taxon>
        <taxon>fabids</taxon>
        <taxon>Rosales</taxon>
        <taxon>Rosaceae</taxon>
        <taxon>Amygdaloideae</taxon>
        <taxon>Maleae</taxon>
        <taxon>Malus</taxon>
    </lineage>
</organism>
<keyword evidence="2" id="KW-1185">Reference proteome</keyword>
<evidence type="ECO:0000313" key="2">
    <source>
        <dbReference type="Proteomes" id="UP000315295"/>
    </source>
</evidence>
<dbReference type="EMBL" id="VIEB01001253">
    <property type="protein sequence ID" value="TQD73754.1"/>
    <property type="molecule type" value="Genomic_DNA"/>
</dbReference>